<dbReference type="EMBL" id="JAHZIK010000045">
    <property type="protein sequence ID" value="MBW7453146.1"/>
    <property type="molecule type" value="Genomic_DNA"/>
</dbReference>
<evidence type="ECO:0000313" key="9">
    <source>
        <dbReference type="EMBL" id="MBW7453146.1"/>
    </source>
</evidence>
<keyword evidence="5 7" id="KW-1133">Transmembrane helix</keyword>
<proteinExistence type="inferred from homology"/>
<feature type="transmembrane region" description="Helical" evidence="7">
    <location>
        <begin position="255"/>
        <end position="276"/>
    </location>
</feature>
<feature type="transmembrane region" description="Helical" evidence="7">
    <location>
        <begin position="181"/>
        <end position="206"/>
    </location>
</feature>
<comment type="subcellular location">
    <subcellularLocation>
        <location evidence="1 7">Cell membrane</location>
        <topology evidence="1 7">Multi-pass membrane protein</topology>
    </subcellularLocation>
</comment>
<feature type="domain" description="ABC transmembrane type-1" evidence="8">
    <location>
        <begin position="73"/>
        <end position="276"/>
    </location>
</feature>
<comment type="caution">
    <text evidence="9">The sequence shown here is derived from an EMBL/GenBank/DDBJ whole genome shotgun (WGS) entry which is preliminary data.</text>
</comment>
<protein>
    <submittedName>
        <fullName evidence="9">Carbohydrate ABC transporter permease</fullName>
    </submittedName>
</protein>
<keyword evidence="2 7" id="KW-0813">Transport</keyword>
<sequence length="291" mass="32119">MGLSKGERLFHVLNYMFFILLMVAMIYPFWYIVMGSLSEPEKTMGGGLFLKPEGFSLYAYKAVLQNISLLTGFQVTVISTLGGVLIGTLFTATTAYALSRKRLRGQKTFALLILFTMLFSGGLIPTYLLVKGLGMIDSYWALILPNAMGAWNIFVMLSFFRGIPDELEEAAKIDGAGDLTVFFRIVLPLSNAVIATISLFIAVGYWNDFFSSLLYMTEKNMWQLQLVLNDLISNTSAAAGQSGLSIGFQNQVNVFTIRMAAIMVSTIPILIVYPFLQKHFVKGALIGSVKG</sequence>
<keyword evidence="10" id="KW-1185">Reference proteome</keyword>
<keyword evidence="3" id="KW-1003">Cell membrane</keyword>
<evidence type="ECO:0000256" key="2">
    <source>
        <dbReference type="ARBA" id="ARBA00022448"/>
    </source>
</evidence>
<dbReference type="PROSITE" id="PS50928">
    <property type="entry name" value="ABC_TM1"/>
    <property type="match status" value="1"/>
</dbReference>
<feature type="transmembrane region" description="Helical" evidence="7">
    <location>
        <begin position="73"/>
        <end position="97"/>
    </location>
</feature>
<dbReference type="Proteomes" id="UP001519887">
    <property type="component" value="Unassembled WGS sequence"/>
</dbReference>
<reference evidence="9 10" key="1">
    <citation type="submission" date="2021-07" db="EMBL/GenBank/DDBJ databases">
        <title>Paenibacillus radiodurans sp. nov., isolated from the southeastern edge of Tengger Desert.</title>
        <authorList>
            <person name="Zhang G."/>
        </authorList>
    </citation>
    <scope>NUCLEOTIDE SEQUENCE [LARGE SCALE GENOMIC DNA]</scope>
    <source>
        <strain evidence="9 10">CCM 7311</strain>
    </source>
</reference>
<evidence type="ECO:0000259" key="8">
    <source>
        <dbReference type="PROSITE" id="PS50928"/>
    </source>
</evidence>
<keyword evidence="6 7" id="KW-0472">Membrane</keyword>
<organism evidence="9 10">
    <name type="scientific">Paenibacillus sepulcri</name>
    <dbReference type="NCBI Taxonomy" id="359917"/>
    <lineage>
        <taxon>Bacteria</taxon>
        <taxon>Bacillati</taxon>
        <taxon>Bacillota</taxon>
        <taxon>Bacilli</taxon>
        <taxon>Bacillales</taxon>
        <taxon>Paenibacillaceae</taxon>
        <taxon>Paenibacillus</taxon>
    </lineage>
</organism>
<dbReference type="InterPro" id="IPR035906">
    <property type="entry name" value="MetI-like_sf"/>
</dbReference>
<feature type="transmembrane region" description="Helical" evidence="7">
    <location>
        <begin position="140"/>
        <end position="160"/>
    </location>
</feature>
<feature type="transmembrane region" description="Helical" evidence="7">
    <location>
        <begin position="12"/>
        <end position="33"/>
    </location>
</feature>
<evidence type="ECO:0000256" key="5">
    <source>
        <dbReference type="ARBA" id="ARBA00022989"/>
    </source>
</evidence>
<dbReference type="CDD" id="cd06261">
    <property type="entry name" value="TM_PBP2"/>
    <property type="match status" value="1"/>
</dbReference>
<evidence type="ECO:0000256" key="1">
    <source>
        <dbReference type="ARBA" id="ARBA00004651"/>
    </source>
</evidence>
<keyword evidence="4 7" id="KW-0812">Transmembrane</keyword>
<evidence type="ECO:0000256" key="4">
    <source>
        <dbReference type="ARBA" id="ARBA00022692"/>
    </source>
</evidence>
<evidence type="ECO:0000313" key="10">
    <source>
        <dbReference type="Proteomes" id="UP001519887"/>
    </source>
</evidence>
<name>A0ABS7BWX1_9BACL</name>
<evidence type="ECO:0000256" key="6">
    <source>
        <dbReference type="ARBA" id="ARBA00023136"/>
    </source>
</evidence>
<dbReference type="SUPFAM" id="SSF161098">
    <property type="entry name" value="MetI-like"/>
    <property type="match status" value="1"/>
</dbReference>
<dbReference type="Gene3D" id="1.10.3720.10">
    <property type="entry name" value="MetI-like"/>
    <property type="match status" value="1"/>
</dbReference>
<comment type="similarity">
    <text evidence="7">Belongs to the binding-protein-dependent transport system permease family.</text>
</comment>
<dbReference type="PANTHER" id="PTHR43744:SF9">
    <property type="entry name" value="POLYGALACTURONAN_RHAMNOGALACTURONAN TRANSPORT SYSTEM PERMEASE PROTEIN YTCP"/>
    <property type="match status" value="1"/>
</dbReference>
<evidence type="ECO:0000256" key="3">
    <source>
        <dbReference type="ARBA" id="ARBA00022475"/>
    </source>
</evidence>
<gene>
    <name evidence="9" type="ORF">K0U00_03725</name>
</gene>
<feature type="transmembrane region" description="Helical" evidence="7">
    <location>
        <begin position="109"/>
        <end position="128"/>
    </location>
</feature>
<evidence type="ECO:0000256" key="7">
    <source>
        <dbReference type="RuleBase" id="RU363032"/>
    </source>
</evidence>
<dbReference type="Pfam" id="PF00528">
    <property type="entry name" value="BPD_transp_1"/>
    <property type="match status" value="1"/>
</dbReference>
<dbReference type="PANTHER" id="PTHR43744">
    <property type="entry name" value="ABC TRANSPORTER PERMEASE PROTEIN MG189-RELATED-RELATED"/>
    <property type="match status" value="1"/>
</dbReference>
<dbReference type="InterPro" id="IPR000515">
    <property type="entry name" value="MetI-like"/>
</dbReference>
<accession>A0ABS7BWX1</accession>